<proteinExistence type="predicted"/>
<reference evidence="1 2" key="1">
    <citation type="submission" date="2019-06" db="EMBL/GenBank/DDBJ databases">
        <title>Vibrio cholerae phylogeny based on whole-genome sequencing reveals genetic diversity and population strucutre.</title>
        <authorList>
            <person name="Zhiqiu Y."/>
            <person name="Bin L."/>
            <person name="Lingyan J."/>
        </authorList>
    </citation>
    <scope>NUCLEOTIDE SEQUENCE [LARGE SCALE GENOMIC DNA]</scope>
    <source>
        <strain evidence="1 2">N2814</strain>
    </source>
</reference>
<gene>
    <name evidence="1" type="ORF">FXF03_02100</name>
</gene>
<comment type="caution">
    <text evidence="1">The sequence shown here is derived from an EMBL/GenBank/DDBJ whole genome shotgun (WGS) entry which is preliminary data.</text>
</comment>
<name>A0ABD7SS70_VIBCL</name>
<accession>A0ABD7SS70</accession>
<dbReference type="Proteomes" id="UP000323819">
    <property type="component" value="Unassembled WGS sequence"/>
</dbReference>
<dbReference type="RefSeq" id="WP_148521536.1">
    <property type="nucleotide sequence ID" value="NZ_VSIJ01000005.1"/>
</dbReference>
<evidence type="ECO:0000313" key="1">
    <source>
        <dbReference type="EMBL" id="TXX67393.1"/>
    </source>
</evidence>
<protein>
    <submittedName>
        <fullName evidence="1">Uncharacterized protein</fullName>
    </submittedName>
</protein>
<dbReference type="AlphaFoldDB" id="A0ABD7SS70"/>
<sequence length="134" mass="15073">MKKIHTLGHLQGRMPKPQSPEFVKEWLNKLSVNDTLPRGKAFDPYRLITVNSESAKLCNISNPFAGTLTENAKREMQSLIQSVDGRTWAERVDSMQKNDTKSNSARGLGFSIRFAACDIEAMKKTTNSQENTKN</sequence>
<dbReference type="EMBL" id="VSIJ01000005">
    <property type="protein sequence ID" value="TXX67393.1"/>
    <property type="molecule type" value="Genomic_DNA"/>
</dbReference>
<evidence type="ECO:0000313" key="2">
    <source>
        <dbReference type="Proteomes" id="UP000323819"/>
    </source>
</evidence>
<organism evidence="1 2">
    <name type="scientific">Vibrio cholerae</name>
    <dbReference type="NCBI Taxonomy" id="666"/>
    <lineage>
        <taxon>Bacteria</taxon>
        <taxon>Pseudomonadati</taxon>
        <taxon>Pseudomonadota</taxon>
        <taxon>Gammaproteobacteria</taxon>
        <taxon>Vibrionales</taxon>
        <taxon>Vibrionaceae</taxon>
        <taxon>Vibrio</taxon>
    </lineage>
</organism>